<dbReference type="STRING" id="765912.Thimo_1593"/>
<dbReference type="eggNOG" id="COG0497">
    <property type="taxonomic scope" value="Bacteria"/>
</dbReference>
<accession>L0GUC4</accession>
<proteinExistence type="predicted"/>
<dbReference type="HOGENOM" id="CLU_1293852_0_0_6"/>
<dbReference type="InterPro" id="IPR054569">
    <property type="entry name" value="NNH2"/>
</dbReference>
<protein>
    <recommendedName>
        <fullName evidence="1">NACHT N-terminal Helical domain-containing protein</fullName>
    </recommendedName>
</protein>
<feature type="domain" description="NACHT N-terminal Helical" evidence="1">
    <location>
        <begin position="26"/>
        <end position="210"/>
    </location>
</feature>
<gene>
    <name evidence="2" type="ORF">Thimo_1593</name>
</gene>
<evidence type="ECO:0000259" key="1">
    <source>
        <dbReference type="Pfam" id="PF22734"/>
    </source>
</evidence>
<evidence type="ECO:0000313" key="3">
    <source>
        <dbReference type="Proteomes" id="UP000010816"/>
    </source>
</evidence>
<dbReference type="Pfam" id="PF22734">
    <property type="entry name" value="NNH2"/>
    <property type="match status" value="1"/>
</dbReference>
<organism evidence="2 3">
    <name type="scientific">Thioflavicoccus mobilis 8321</name>
    <dbReference type="NCBI Taxonomy" id="765912"/>
    <lineage>
        <taxon>Bacteria</taxon>
        <taxon>Pseudomonadati</taxon>
        <taxon>Pseudomonadota</taxon>
        <taxon>Gammaproteobacteria</taxon>
        <taxon>Chromatiales</taxon>
        <taxon>Chromatiaceae</taxon>
        <taxon>Thioflavicoccus</taxon>
    </lineage>
</organism>
<reference evidence="2 3" key="1">
    <citation type="submission" date="2011-09" db="EMBL/GenBank/DDBJ databases">
        <title>Complete sequence of chromosome of Thioflavicoccus mobilis 8321.</title>
        <authorList>
            <consortium name="US DOE Joint Genome Institute"/>
            <person name="Lucas S."/>
            <person name="Han J."/>
            <person name="Lapidus A."/>
            <person name="Cheng J.-F."/>
            <person name="Goodwin L."/>
            <person name="Pitluck S."/>
            <person name="Peters L."/>
            <person name="Ovchinnikova G."/>
            <person name="Lu M."/>
            <person name="Detter J.C."/>
            <person name="Han C."/>
            <person name="Tapia R."/>
            <person name="Land M."/>
            <person name="Hauser L."/>
            <person name="Kyrpides N."/>
            <person name="Ivanova N."/>
            <person name="Pagani I."/>
            <person name="Vogl K."/>
            <person name="Liu Z."/>
            <person name="Imhoff J."/>
            <person name="Thiel V."/>
            <person name="Frigaard N.-U."/>
            <person name="Bryant D."/>
            <person name="Woyke T."/>
        </authorList>
    </citation>
    <scope>NUCLEOTIDE SEQUENCE [LARGE SCALE GENOMIC DNA]</scope>
    <source>
        <strain evidence="2 3">8321</strain>
    </source>
</reference>
<dbReference type="EMBL" id="CP003051">
    <property type="protein sequence ID" value="AGA90373.1"/>
    <property type="molecule type" value="Genomic_DNA"/>
</dbReference>
<keyword evidence="3" id="KW-1185">Reference proteome</keyword>
<dbReference type="OrthoDB" id="135105at2"/>
<dbReference type="Proteomes" id="UP000010816">
    <property type="component" value="Chromosome"/>
</dbReference>
<name>L0GUC4_9GAMM</name>
<sequence length="213" mass="23347">MDPAIIALWGLAQATQSMFRPILEDLAADVAKDAAKSYVGQAFQSVFSVIHKKPLTKATGLALKALLDLIENELLDADLEPEQVRGLTPAVSRLVSDAAVKQAIAHLFLDPDYRLDPRVLAGAWAQLQPTPPNLPEAFSWQRIAKRLTRQVQQLRDADPELRETFAALRNAGNADALKALGGLPPDFDLDRYREALVERFGHLNLDSMDTSGA</sequence>
<dbReference type="KEGG" id="tmb:Thimo_1593"/>
<dbReference type="RefSeq" id="WP_015280514.1">
    <property type="nucleotide sequence ID" value="NC_019940.1"/>
</dbReference>
<evidence type="ECO:0000313" key="2">
    <source>
        <dbReference type="EMBL" id="AGA90373.1"/>
    </source>
</evidence>
<dbReference type="AlphaFoldDB" id="L0GUC4"/>